<gene>
    <name evidence="3" type="ORF">M231_05429</name>
</gene>
<feature type="compositionally biased region" description="Basic and acidic residues" evidence="1">
    <location>
        <begin position="687"/>
        <end position="700"/>
    </location>
</feature>
<evidence type="ECO:0000313" key="4">
    <source>
        <dbReference type="Proteomes" id="UP000289152"/>
    </source>
</evidence>
<accession>A0A4V1M3L5</accession>
<dbReference type="EMBL" id="SDIL01000072">
    <property type="protein sequence ID" value="RXK37287.1"/>
    <property type="molecule type" value="Genomic_DNA"/>
</dbReference>
<feature type="domain" description="Knr4/Smi1-like" evidence="2">
    <location>
        <begin position="118"/>
        <end position="277"/>
    </location>
</feature>
<keyword evidence="4" id="KW-1185">Reference proteome</keyword>
<comment type="caution">
    <text evidence="3">The sequence shown here is derived from an EMBL/GenBank/DDBJ whole genome shotgun (WGS) entry which is preliminary data.</text>
</comment>
<dbReference type="VEuPathDB" id="FungiDB:TREMEDRAFT_74335"/>
<feature type="region of interest" description="Disordered" evidence="1">
    <location>
        <begin position="45"/>
        <end position="71"/>
    </location>
</feature>
<feature type="compositionally biased region" description="Pro residues" evidence="1">
    <location>
        <begin position="728"/>
        <end position="737"/>
    </location>
</feature>
<dbReference type="InterPro" id="IPR018958">
    <property type="entry name" value="Knr4/Smi1-like_dom"/>
</dbReference>
<dbReference type="InterPro" id="IPR051873">
    <property type="entry name" value="KNR4/SMI1_regulator"/>
</dbReference>
<dbReference type="Proteomes" id="UP000289152">
    <property type="component" value="Unassembled WGS sequence"/>
</dbReference>
<evidence type="ECO:0000259" key="2">
    <source>
        <dbReference type="SMART" id="SM00860"/>
    </source>
</evidence>
<evidence type="ECO:0000313" key="3">
    <source>
        <dbReference type="EMBL" id="RXK37287.1"/>
    </source>
</evidence>
<dbReference type="Pfam" id="PF09346">
    <property type="entry name" value="SMI1_KNR4"/>
    <property type="match status" value="1"/>
</dbReference>
<dbReference type="SUPFAM" id="SSF160631">
    <property type="entry name" value="SMI1/KNR4-like"/>
    <property type="match status" value="1"/>
</dbReference>
<feature type="region of interest" description="Disordered" evidence="1">
    <location>
        <begin position="457"/>
        <end position="502"/>
    </location>
</feature>
<evidence type="ECO:0000256" key="1">
    <source>
        <dbReference type="SAM" id="MobiDB-lite"/>
    </source>
</evidence>
<feature type="region of interest" description="Disordered" evidence="1">
    <location>
        <begin position="637"/>
        <end position="742"/>
    </location>
</feature>
<protein>
    <recommendedName>
        <fullName evidence="2">Knr4/Smi1-like domain-containing protein</fullName>
    </recommendedName>
</protein>
<feature type="region of interest" description="Disordered" evidence="1">
    <location>
        <begin position="282"/>
        <end position="302"/>
    </location>
</feature>
<organism evidence="3 4">
    <name type="scientific">Tremella mesenterica</name>
    <name type="common">Jelly fungus</name>
    <dbReference type="NCBI Taxonomy" id="5217"/>
    <lineage>
        <taxon>Eukaryota</taxon>
        <taxon>Fungi</taxon>
        <taxon>Dikarya</taxon>
        <taxon>Basidiomycota</taxon>
        <taxon>Agaricomycotina</taxon>
        <taxon>Tremellomycetes</taxon>
        <taxon>Tremellales</taxon>
        <taxon>Tremellaceae</taxon>
        <taxon>Tremella</taxon>
    </lineage>
</organism>
<feature type="region of interest" description="Disordered" evidence="1">
    <location>
        <begin position="581"/>
        <end position="613"/>
    </location>
</feature>
<sequence>MPLLQSLTNFFSSPNASNSRHGHNSRRSVVNSTFDAFSLPTTQNVGGGFGQSMDRGMQGLDSPSSGPSRRDSYVVYPPKSEASRHALAYFPPLSHTFHRLRNALADSFPELLETLNPPVDPSLLATFEAELGSPLPPPVRDCYLIADGQGLEATGNISGSGGLFFGLQLLPLEEVMREWAFWRAAEHDPSAGQNLAVLATMASIPPNWIKPLYACRGWLPLLTDRTGNYVGVDLDPGPDGAWGQVIVFGRDFDRKCVLWRGEGEGGWGKWMAAFVDELESGEGWEADKSNSSDEEEEVGYGSYNGGASYGEAGRGLRLAGEYRGWSVLEAWWDRSVRKWEESGLGMDVEAIERGLEEARKLAGVDEKGKGKQTAVGIRAGESSAQVEIPGEQCSLYRCGLKLISSVIGSPQAPPAPSTPVPGDSDVLLPPSSPDTAPVPKIRYAAPSPVRVITPIASTSDHPLKAPPINPQGYLSPPSRSPPRHQPQRRSTLPPTPTPLDLPTRADMQAMQAIATVEANNLRGGWVMNLETSAAARRYRNSSDSEMVDIDLEGGRGEKFGSPIITTDVELVAQREEEKLSMASIDNRRSPRSSPQLIQSRTPSPLSRDPSLELPTEQTPRAIYRQDAMNIPPSVLAATSALRRPPPIVNHSDSIRRESDERHRVIRNPNSRRERESSVLSTDSNDGLLDRDRSFSQDSHMDTPPIISSPITSPRIGGLSLSSPTIHVTPPPSAPTSPPRQSMRLVGSNVKPTPMGIEDGMVEVSLEPSTSDMTIVPDRRGMEKEEVLSPISARSSMSNGTSSTVGRGVRDKEMGAVARAKAKLGVAG</sequence>
<feature type="compositionally biased region" description="Polar residues" evidence="1">
    <location>
        <begin position="791"/>
        <end position="804"/>
    </location>
</feature>
<feature type="region of interest" description="Disordered" evidence="1">
    <location>
        <begin position="788"/>
        <end position="813"/>
    </location>
</feature>
<feature type="compositionally biased region" description="Low complexity" evidence="1">
    <location>
        <begin position="702"/>
        <end position="713"/>
    </location>
</feature>
<dbReference type="STRING" id="5217.A0A4V1M3L5"/>
<dbReference type="SMART" id="SM00860">
    <property type="entry name" value="SMI1_KNR4"/>
    <property type="match status" value="1"/>
</dbReference>
<dbReference type="GO" id="GO:0070880">
    <property type="term" value="P:fungal-type cell wall beta-glucan biosynthetic process"/>
    <property type="evidence" value="ECO:0007669"/>
    <property type="project" value="TreeGrafter"/>
</dbReference>
<feature type="compositionally biased region" description="Polar residues" evidence="1">
    <location>
        <begin position="591"/>
        <end position="604"/>
    </location>
</feature>
<reference evidence="3 4" key="1">
    <citation type="submission" date="2016-06" db="EMBL/GenBank/DDBJ databases">
        <title>Evolution of pathogenesis and genome organization in the Tremellales.</title>
        <authorList>
            <person name="Cuomo C."/>
            <person name="Litvintseva A."/>
            <person name="Heitman J."/>
            <person name="Chen Y."/>
            <person name="Sun S."/>
            <person name="Springer D."/>
            <person name="Dromer F."/>
            <person name="Young S."/>
            <person name="Zeng Q."/>
            <person name="Chapman S."/>
            <person name="Gujja S."/>
            <person name="Saif S."/>
            <person name="Birren B."/>
        </authorList>
    </citation>
    <scope>NUCLEOTIDE SEQUENCE [LARGE SCALE GENOMIC DNA]</scope>
    <source>
        <strain evidence="3 4">ATCC 28783</strain>
    </source>
</reference>
<dbReference type="InParanoid" id="A0A4V1M3L5"/>
<dbReference type="PANTHER" id="PTHR47432">
    <property type="entry name" value="CELL WALL ASSEMBLY REGULATOR SMI1"/>
    <property type="match status" value="1"/>
</dbReference>
<proteinExistence type="predicted"/>
<name>A0A4V1M3L5_TREME</name>
<dbReference type="AlphaFoldDB" id="A0A4V1M3L5"/>
<dbReference type="GO" id="GO:0043332">
    <property type="term" value="C:mating projection tip"/>
    <property type="evidence" value="ECO:0007669"/>
    <property type="project" value="TreeGrafter"/>
</dbReference>
<feature type="compositionally biased region" description="Basic and acidic residues" evidence="1">
    <location>
        <begin position="652"/>
        <end position="662"/>
    </location>
</feature>
<dbReference type="InterPro" id="IPR037883">
    <property type="entry name" value="Knr4/Smi1-like_sf"/>
</dbReference>
<dbReference type="PANTHER" id="PTHR47432:SF1">
    <property type="entry name" value="CELL WALL ASSEMBLY REGULATOR SMI1"/>
    <property type="match status" value="1"/>
</dbReference>
<feature type="region of interest" description="Disordered" evidence="1">
    <location>
        <begin position="410"/>
        <end position="440"/>
    </location>
</feature>
<dbReference type="OrthoDB" id="2305498at2759"/>